<dbReference type="Proteomes" id="UP000032305">
    <property type="component" value="Unassembled WGS sequence"/>
</dbReference>
<dbReference type="AlphaFoldDB" id="A0A0A1W367"/>
<proteinExistence type="predicted"/>
<protein>
    <submittedName>
        <fullName evidence="1">Uncharacterized protein</fullName>
    </submittedName>
</protein>
<organism evidence="1 2">
    <name type="scientific">Sphingomonas parapaucimobilis NBRC 15100</name>
    <dbReference type="NCBI Taxonomy" id="1219049"/>
    <lineage>
        <taxon>Bacteria</taxon>
        <taxon>Pseudomonadati</taxon>
        <taxon>Pseudomonadota</taxon>
        <taxon>Alphaproteobacteria</taxon>
        <taxon>Sphingomonadales</taxon>
        <taxon>Sphingomonadaceae</taxon>
        <taxon>Sphingomonas</taxon>
    </lineage>
</organism>
<gene>
    <name evidence="1" type="ORF">SP5_015_00290</name>
</gene>
<evidence type="ECO:0000313" key="2">
    <source>
        <dbReference type="Proteomes" id="UP000032305"/>
    </source>
</evidence>
<reference evidence="1 2" key="1">
    <citation type="submission" date="2014-11" db="EMBL/GenBank/DDBJ databases">
        <title>Whole genome shotgun sequence of Sphingomonas parapaucimobilis NBRC 15100.</title>
        <authorList>
            <person name="Katano-Makiyama Y."/>
            <person name="Hosoyama A."/>
            <person name="Hashimoto M."/>
            <person name="Hosoyama Y."/>
            <person name="Noguchi M."/>
            <person name="Numata M."/>
            <person name="Tsuchikane K."/>
            <person name="Hirakata S."/>
            <person name="Uohara A."/>
            <person name="Shimodaira J."/>
            <person name="Ohji S."/>
            <person name="Ichikawa N."/>
            <person name="Kimura A."/>
            <person name="Yamazoe A."/>
            <person name="Fujita N."/>
        </authorList>
    </citation>
    <scope>NUCLEOTIDE SEQUENCE [LARGE SCALE GENOMIC DNA]</scope>
    <source>
        <strain evidence="1 2">NBRC 15100</strain>
    </source>
</reference>
<dbReference type="EMBL" id="BBPI01000015">
    <property type="protein sequence ID" value="GAL99864.1"/>
    <property type="molecule type" value="Genomic_DNA"/>
</dbReference>
<dbReference type="RefSeq" id="WP_157013556.1">
    <property type="nucleotide sequence ID" value="NZ_BBPI01000015.1"/>
</dbReference>
<sequence length="242" mass="28364">MAKYYEKLSSITDLSTKSGSNIEIEGKFFELSAKIINKCSYFQKIMQDILYDTHGEEVYRAAQKLKDLSSPNKKFEFLNSDNNIVKDQEISVIFRYTKAQFIELYDLRNCLAHEIWHSSQQLPNQLLLSRLDEEAKIIFARRKLEYVESNKTIDTYHSIIRYIENFKVVSISNLHQAHHDIELCNWCLLQISFFLRETDPQKALSLKEGFFIFGGVSHLFPGRARPKETMSWESKTKKSREG</sequence>
<name>A0A0A1W367_9SPHN</name>
<keyword evidence="2" id="KW-1185">Reference proteome</keyword>
<accession>A0A0A1W367</accession>
<comment type="caution">
    <text evidence="1">The sequence shown here is derived from an EMBL/GenBank/DDBJ whole genome shotgun (WGS) entry which is preliminary data.</text>
</comment>
<evidence type="ECO:0000313" key="1">
    <source>
        <dbReference type="EMBL" id="GAL99864.1"/>
    </source>
</evidence>
<dbReference type="OrthoDB" id="8481995at2"/>